<sequence length="391" mass="44488">MDEIQSAENHHTQGESETGRASNSDRKESNDDTKVTSPMVAVLEADMSFVDHLLVVQELAPEVARNLRTMLHEFQKVKGIAMQVLEENAYLKGRIVEVEKLKHTNRPTYAEVGRDANSTPQDKQSEQNETRRVTLLVRSPDEEEGSTSKIKNTLRRKFEPVEMGFKDIAVKQIRGGIAVSTSSTQALKQLQEKIKEDHDTRQYTTKLVEGPQPEIKLLSVDKEIDSGDIPRILLEQNNLDGSPEDIKVTWRKEQKFGSNVTIQLSNRELAGEITRRGNVYLGWTRCRVLESVYLPKCTYCARLGHKETTCSSKTPRCTECAGDHYYKDCEADDEHKKCSLCKDAGVKEKRHSMWDGPCPTYNHRYQQRRREMGFLTQEDGDTTAQNPRGNS</sequence>
<dbReference type="Proteomes" id="UP000821865">
    <property type="component" value="Chromosome 1"/>
</dbReference>
<dbReference type="EMBL" id="CM023470">
    <property type="protein sequence ID" value="KAH7979629.1"/>
    <property type="molecule type" value="Genomic_DNA"/>
</dbReference>
<proteinExistence type="predicted"/>
<protein>
    <submittedName>
        <fullName evidence="1">Uncharacterized protein</fullName>
    </submittedName>
</protein>
<organism evidence="1 2">
    <name type="scientific">Dermacentor silvarum</name>
    <name type="common">Tick</name>
    <dbReference type="NCBI Taxonomy" id="543639"/>
    <lineage>
        <taxon>Eukaryota</taxon>
        <taxon>Metazoa</taxon>
        <taxon>Ecdysozoa</taxon>
        <taxon>Arthropoda</taxon>
        <taxon>Chelicerata</taxon>
        <taxon>Arachnida</taxon>
        <taxon>Acari</taxon>
        <taxon>Parasitiformes</taxon>
        <taxon>Ixodida</taxon>
        <taxon>Ixodoidea</taxon>
        <taxon>Ixodidae</taxon>
        <taxon>Rhipicephalinae</taxon>
        <taxon>Dermacentor</taxon>
    </lineage>
</organism>
<name>A0ACB8DZ64_DERSI</name>
<gene>
    <name evidence="1" type="ORF">HPB49_010218</name>
</gene>
<evidence type="ECO:0000313" key="1">
    <source>
        <dbReference type="EMBL" id="KAH7979629.1"/>
    </source>
</evidence>
<accession>A0ACB8DZ64</accession>
<reference evidence="1" key="1">
    <citation type="submission" date="2020-05" db="EMBL/GenBank/DDBJ databases">
        <title>Large-scale comparative analyses of tick genomes elucidate their genetic diversity and vector capacities.</title>
        <authorList>
            <person name="Jia N."/>
            <person name="Wang J."/>
            <person name="Shi W."/>
            <person name="Du L."/>
            <person name="Sun Y."/>
            <person name="Zhan W."/>
            <person name="Jiang J."/>
            <person name="Wang Q."/>
            <person name="Zhang B."/>
            <person name="Ji P."/>
            <person name="Sakyi L.B."/>
            <person name="Cui X."/>
            <person name="Yuan T."/>
            <person name="Jiang B."/>
            <person name="Yang W."/>
            <person name="Lam T.T.-Y."/>
            <person name="Chang Q."/>
            <person name="Ding S."/>
            <person name="Wang X."/>
            <person name="Zhu J."/>
            <person name="Ruan X."/>
            <person name="Zhao L."/>
            <person name="Wei J."/>
            <person name="Que T."/>
            <person name="Du C."/>
            <person name="Cheng J."/>
            <person name="Dai P."/>
            <person name="Han X."/>
            <person name="Huang E."/>
            <person name="Gao Y."/>
            <person name="Liu J."/>
            <person name="Shao H."/>
            <person name="Ye R."/>
            <person name="Li L."/>
            <person name="Wei W."/>
            <person name="Wang X."/>
            <person name="Wang C."/>
            <person name="Yang T."/>
            <person name="Huo Q."/>
            <person name="Li W."/>
            <person name="Guo W."/>
            <person name="Chen H."/>
            <person name="Zhou L."/>
            <person name="Ni X."/>
            <person name="Tian J."/>
            <person name="Zhou Y."/>
            <person name="Sheng Y."/>
            <person name="Liu T."/>
            <person name="Pan Y."/>
            <person name="Xia L."/>
            <person name="Li J."/>
            <person name="Zhao F."/>
            <person name="Cao W."/>
        </authorList>
    </citation>
    <scope>NUCLEOTIDE SEQUENCE</scope>
    <source>
        <strain evidence="1">Dsil-2018</strain>
    </source>
</reference>
<keyword evidence="2" id="KW-1185">Reference proteome</keyword>
<comment type="caution">
    <text evidence="1">The sequence shown here is derived from an EMBL/GenBank/DDBJ whole genome shotgun (WGS) entry which is preliminary data.</text>
</comment>
<evidence type="ECO:0000313" key="2">
    <source>
        <dbReference type="Proteomes" id="UP000821865"/>
    </source>
</evidence>